<comment type="caution">
    <text evidence="7">The sequence shown here is derived from an EMBL/GenBank/DDBJ whole genome shotgun (WGS) entry which is preliminary data.</text>
</comment>
<keyword evidence="3" id="KW-0547">Nucleotide-binding</keyword>
<evidence type="ECO:0000256" key="2">
    <source>
        <dbReference type="ARBA" id="ARBA00022679"/>
    </source>
</evidence>
<reference evidence="7" key="1">
    <citation type="journal article" date="2014" name="Front. Microbiol.">
        <title>High frequency of phylogenetically diverse reductive dehalogenase-homologous genes in deep subseafloor sedimentary metagenomes.</title>
        <authorList>
            <person name="Kawai M."/>
            <person name="Futagami T."/>
            <person name="Toyoda A."/>
            <person name="Takaki Y."/>
            <person name="Nishi S."/>
            <person name="Hori S."/>
            <person name="Arai W."/>
            <person name="Tsubouchi T."/>
            <person name="Morono Y."/>
            <person name="Uchiyama I."/>
            <person name="Ito T."/>
            <person name="Fujiyama A."/>
            <person name="Inagaki F."/>
            <person name="Takami H."/>
        </authorList>
    </citation>
    <scope>NUCLEOTIDE SEQUENCE</scope>
    <source>
        <strain evidence="7">Expedition CK06-06</strain>
    </source>
</reference>
<sequence>MMNTGTDKIKSKNNLLTTIFYKSNDGDVYYALEGSVYNTGSIFQWLKEDIGLISSYDEIEKIAEDLDYQDSLFMVPALTGLGAPFWDPYARGMIIGLSRSTSKGDIVRAAIESIAYRTCDVIIAMEKDSGIKLSQMKIDGGVSQNDLFCQILADLTEIKIIKFGLKEITALGAMYGAALGIGLWENPDQIKEERKFEEFNPKIDKSLKEKLYNNWCRAVSRSKGWIVE</sequence>
<gene>
    <name evidence="7" type="ORF">S01H4_20393</name>
</gene>
<dbReference type="AlphaFoldDB" id="X0Z4P0"/>
<feature type="domain" description="Carbohydrate kinase FGGY C-terminal" evidence="6">
    <location>
        <begin position="4"/>
        <end position="179"/>
    </location>
</feature>
<organism evidence="7">
    <name type="scientific">marine sediment metagenome</name>
    <dbReference type="NCBI Taxonomy" id="412755"/>
    <lineage>
        <taxon>unclassified sequences</taxon>
        <taxon>metagenomes</taxon>
        <taxon>ecological metagenomes</taxon>
    </lineage>
</organism>
<proteinExistence type="inferred from homology"/>
<protein>
    <recommendedName>
        <fullName evidence="6">Carbohydrate kinase FGGY C-terminal domain-containing protein</fullName>
    </recommendedName>
</protein>
<keyword evidence="2" id="KW-0808">Transferase</keyword>
<dbReference type="EMBL" id="BART01009164">
    <property type="protein sequence ID" value="GAG63979.1"/>
    <property type="molecule type" value="Genomic_DNA"/>
</dbReference>
<dbReference type="GO" id="GO:0004370">
    <property type="term" value="F:glycerol kinase activity"/>
    <property type="evidence" value="ECO:0007669"/>
    <property type="project" value="TreeGrafter"/>
</dbReference>
<dbReference type="GO" id="GO:0006071">
    <property type="term" value="P:glycerol metabolic process"/>
    <property type="evidence" value="ECO:0007669"/>
    <property type="project" value="TreeGrafter"/>
</dbReference>
<keyword evidence="5" id="KW-0067">ATP-binding</keyword>
<evidence type="ECO:0000256" key="3">
    <source>
        <dbReference type="ARBA" id="ARBA00022741"/>
    </source>
</evidence>
<dbReference type="PANTHER" id="PTHR10196">
    <property type="entry name" value="SUGAR KINASE"/>
    <property type="match status" value="1"/>
</dbReference>
<dbReference type="SUPFAM" id="SSF53067">
    <property type="entry name" value="Actin-like ATPase domain"/>
    <property type="match status" value="1"/>
</dbReference>
<dbReference type="PANTHER" id="PTHR10196:SF69">
    <property type="entry name" value="GLYCEROL KINASE"/>
    <property type="match status" value="1"/>
</dbReference>
<evidence type="ECO:0000256" key="1">
    <source>
        <dbReference type="ARBA" id="ARBA00009156"/>
    </source>
</evidence>
<dbReference type="InterPro" id="IPR018483">
    <property type="entry name" value="Carb_kinase_FGGY_CS"/>
</dbReference>
<dbReference type="GO" id="GO:0005524">
    <property type="term" value="F:ATP binding"/>
    <property type="evidence" value="ECO:0007669"/>
    <property type="project" value="UniProtKB-KW"/>
</dbReference>
<comment type="similarity">
    <text evidence="1">Belongs to the FGGY kinase family.</text>
</comment>
<accession>X0Z4P0</accession>
<dbReference type="PROSITE" id="PS00445">
    <property type="entry name" value="FGGY_KINASES_2"/>
    <property type="match status" value="1"/>
</dbReference>
<dbReference type="InterPro" id="IPR043129">
    <property type="entry name" value="ATPase_NBD"/>
</dbReference>
<dbReference type="Gene3D" id="3.30.420.40">
    <property type="match status" value="1"/>
</dbReference>
<keyword evidence="4" id="KW-0418">Kinase</keyword>
<evidence type="ECO:0000256" key="5">
    <source>
        <dbReference type="ARBA" id="ARBA00022840"/>
    </source>
</evidence>
<name>X0Z4P0_9ZZZZ</name>
<dbReference type="InterPro" id="IPR018485">
    <property type="entry name" value="FGGY_C"/>
</dbReference>
<dbReference type="Pfam" id="PF02782">
    <property type="entry name" value="FGGY_C"/>
    <property type="match status" value="1"/>
</dbReference>
<evidence type="ECO:0000313" key="7">
    <source>
        <dbReference type="EMBL" id="GAG63979.1"/>
    </source>
</evidence>
<dbReference type="GO" id="GO:0005829">
    <property type="term" value="C:cytosol"/>
    <property type="evidence" value="ECO:0007669"/>
    <property type="project" value="TreeGrafter"/>
</dbReference>
<evidence type="ECO:0000259" key="6">
    <source>
        <dbReference type="Pfam" id="PF02782"/>
    </source>
</evidence>
<evidence type="ECO:0000256" key="4">
    <source>
        <dbReference type="ARBA" id="ARBA00022777"/>
    </source>
</evidence>